<comment type="caution">
    <text evidence="1">The sequence shown here is derived from an EMBL/GenBank/DDBJ whole genome shotgun (WGS) entry which is preliminary data.</text>
</comment>
<gene>
    <name evidence="1" type="ORF">GCM10011584_30020</name>
</gene>
<sequence>MGRSVAGLLVAPLLLTTGCGLVPARPDAAAWRDTASTALDDAVALVGTASMVLREEERQHVLGGYGVATLVHAEDAMGKAVDSVDTLQPPASIEKEASHVSDLLAEADDAVQTAREALVSGDQASYPRLRHHLDALHDQLQKAGGTL</sequence>
<dbReference type="EMBL" id="BMNI01000009">
    <property type="protein sequence ID" value="GGO92793.1"/>
    <property type="molecule type" value="Genomic_DNA"/>
</dbReference>
<protein>
    <recommendedName>
        <fullName evidence="3">DUF4142 domain-containing protein</fullName>
    </recommendedName>
</protein>
<organism evidence="1 2">
    <name type="scientific">Nocardioides phosphati</name>
    <dbReference type="NCBI Taxonomy" id="1867775"/>
    <lineage>
        <taxon>Bacteria</taxon>
        <taxon>Bacillati</taxon>
        <taxon>Actinomycetota</taxon>
        <taxon>Actinomycetes</taxon>
        <taxon>Propionibacteriales</taxon>
        <taxon>Nocardioidaceae</taxon>
        <taxon>Nocardioides</taxon>
    </lineage>
</organism>
<dbReference type="Proteomes" id="UP000655410">
    <property type="component" value="Unassembled WGS sequence"/>
</dbReference>
<name>A0ABQ2NFB9_9ACTN</name>
<reference evidence="2" key="1">
    <citation type="journal article" date="2019" name="Int. J. Syst. Evol. Microbiol.">
        <title>The Global Catalogue of Microorganisms (GCM) 10K type strain sequencing project: providing services to taxonomists for standard genome sequencing and annotation.</title>
        <authorList>
            <consortium name="The Broad Institute Genomics Platform"/>
            <consortium name="The Broad Institute Genome Sequencing Center for Infectious Disease"/>
            <person name="Wu L."/>
            <person name="Ma J."/>
        </authorList>
    </citation>
    <scope>NUCLEOTIDE SEQUENCE [LARGE SCALE GENOMIC DNA]</scope>
    <source>
        <strain evidence="2">CGMCC 4.7371</strain>
    </source>
</reference>
<evidence type="ECO:0008006" key="3">
    <source>
        <dbReference type="Google" id="ProtNLM"/>
    </source>
</evidence>
<dbReference type="PROSITE" id="PS51257">
    <property type="entry name" value="PROKAR_LIPOPROTEIN"/>
    <property type="match status" value="1"/>
</dbReference>
<accession>A0ABQ2NFB9</accession>
<evidence type="ECO:0000313" key="1">
    <source>
        <dbReference type="EMBL" id="GGO92793.1"/>
    </source>
</evidence>
<keyword evidence="2" id="KW-1185">Reference proteome</keyword>
<proteinExistence type="predicted"/>
<evidence type="ECO:0000313" key="2">
    <source>
        <dbReference type="Proteomes" id="UP000655410"/>
    </source>
</evidence>